<feature type="domain" description="Alpha/beta hydrolase fold-3" evidence="2">
    <location>
        <begin position="8"/>
        <end position="196"/>
    </location>
</feature>
<dbReference type="InterPro" id="IPR013094">
    <property type="entry name" value="AB_hydrolase_3"/>
</dbReference>
<keyword evidence="4" id="KW-1185">Reference proteome</keyword>
<evidence type="ECO:0000313" key="3">
    <source>
        <dbReference type="EMBL" id="VVB17669.1"/>
    </source>
</evidence>
<proteinExistence type="inferred from homology"/>
<dbReference type="GO" id="GO:0016787">
    <property type="term" value="F:hydrolase activity"/>
    <property type="evidence" value="ECO:0007669"/>
    <property type="project" value="InterPro"/>
</dbReference>
<dbReference type="EMBL" id="CABITT030000008">
    <property type="protein sequence ID" value="VVB17669.1"/>
    <property type="molecule type" value="Genomic_DNA"/>
</dbReference>
<comment type="similarity">
    <text evidence="1">Belongs to the 'GDXG' lipolytic enzyme family.</text>
</comment>
<dbReference type="InterPro" id="IPR050466">
    <property type="entry name" value="Carboxylest/Gibb_receptor"/>
</dbReference>
<dbReference type="OrthoDB" id="408631at2759"/>
<gene>
    <name evidence="3" type="ORF">ANE_LOCUS28113</name>
</gene>
<dbReference type="PANTHER" id="PTHR23024:SF546">
    <property type="entry name" value="CARBOXYLESTERASE 120-RELATED"/>
    <property type="match status" value="1"/>
</dbReference>
<evidence type="ECO:0000313" key="4">
    <source>
        <dbReference type="Proteomes" id="UP000489600"/>
    </source>
</evidence>
<comment type="caution">
    <text evidence="3">The sequence shown here is derived from an EMBL/GenBank/DDBJ whole genome shotgun (WGS) entry which is preliminary data.</text>
</comment>
<dbReference type="PANTHER" id="PTHR23024">
    <property type="entry name" value="ARYLACETAMIDE DEACETYLASE"/>
    <property type="match status" value="1"/>
</dbReference>
<sequence>MVQSLATSSKVFHDFCSTMARDLNAIVVAPSYRLAPEHRLPAAYEDGTEALDWIGKSDDEWIRSHADFSNVFLMGTSAGIEICRFRLRSDSVTDPWIDSTPSIRLVNDRILPPVITHVFWDLCLPVGVDRDHEYSNPTVGGGSENLERIGVVNWKVMVIGGEEDPMVDRQRDFAEVMKKKGIEVTEKFTGGDAHAAQIFDPSKRETLFVSV</sequence>
<dbReference type="Proteomes" id="UP000489600">
    <property type="component" value="Unassembled WGS sequence"/>
</dbReference>
<dbReference type="AlphaFoldDB" id="A0A565CVC9"/>
<organism evidence="3 4">
    <name type="scientific">Arabis nemorensis</name>
    <dbReference type="NCBI Taxonomy" id="586526"/>
    <lineage>
        <taxon>Eukaryota</taxon>
        <taxon>Viridiplantae</taxon>
        <taxon>Streptophyta</taxon>
        <taxon>Embryophyta</taxon>
        <taxon>Tracheophyta</taxon>
        <taxon>Spermatophyta</taxon>
        <taxon>Magnoliopsida</taxon>
        <taxon>eudicotyledons</taxon>
        <taxon>Gunneridae</taxon>
        <taxon>Pentapetalae</taxon>
        <taxon>rosids</taxon>
        <taxon>malvids</taxon>
        <taxon>Brassicales</taxon>
        <taxon>Brassicaceae</taxon>
        <taxon>Arabideae</taxon>
        <taxon>Arabis</taxon>
    </lineage>
</organism>
<dbReference type="Gene3D" id="3.40.50.1820">
    <property type="entry name" value="alpha/beta hydrolase"/>
    <property type="match status" value="1"/>
</dbReference>
<dbReference type="Pfam" id="PF07859">
    <property type="entry name" value="Abhydrolase_3"/>
    <property type="match status" value="1"/>
</dbReference>
<dbReference type="InterPro" id="IPR029058">
    <property type="entry name" value="AB_hydrolase_fold"/>
</dbReference>
<evidence type="ECO:0000259" key="2">
    <source>
        <dbReference type="Pfam" id="PF07859"/>
    </source>
</evidence>
<dbReference type="SUPFAM" id="SSF53474">
    <property type="entry name" value="alpha/beta-Hydrolases"/>
    <property type="match status" value="1"/>
</dbReference>
<name>A0A565CVC9_9BRAS</name>
<accession>A0A565CVC9</accession>
<evidence type="ECO:0000256" key="1">
    <source>
        <dbReference type="ARBA" id="ARBA00010515"/>
    </source>
</evidence>
<reference evidence="3" key="1">
    <citation type="submission" date="2019-07" db="EMBL/GenBank/DDBJ databases">
        <authorList>
            <person name="Dittberner H."/>
        </authorList>
    </citation>
    <scope>NUCLEOTIDE SEQUENCE [LARGE SCALE GENOMIC DNA]</scope>
</reference>
<protein>
    <recommendedName>
        <fullName evidence="2">Alpha/beta hydrolase fold-3 domain-containing protein</fullName>
    </recommendedName>
</protein>